<dbReference type="EC" id="5.6.2.3" evidence="1"/>
<protein>
    <recommendedName>
        <fullName evidence="1">ATP-dependent DNA helicase</fullName>
        <ecNumber evidence="1">5.6.2.3</ecNumber>
    </recommendedName>
</protein>
<keyword evidence="1" id="KW-0233">DNA recombination</keyword>
<sequence length="410" mass="47162">MDIQPCGSNEGIAFYVAQYISKAEPTQVDASVAQALRQIQREESNISWKLFKPEKRYRVLQFNEAGQAAGYCSNIFDRYEKRPVEHADYDFNNMSLLEFAMLFGPYYAKRQDNNEERCLTLHSVLKLPVQKDGRIVDMPILTGNYLRLMRQQWRDIEFMFIDEISMVPYEMLCMIDSRQKQLKHSEELFGDINMLLFGNLMQLPPVRGNQVFDQPLRLAPATHLWRRFTLVELTENMRQQGNASFVDIFNALRIGELQSEHFVELISKVNTSRVATGEFSIGKALRIYLTNQQANDHNQAVLEHFRAKGTTMFKTKAQDGDEAVNAGVLPVCFNTLLRNIIVSAEQRRNGAEYLRENPPTSGIVWHDSLVRKFRSDLAGNRALFTLGEGELSNHYPTAAPYYLVLRARLS</sequence>
<evidence type="ECO:0000313" key="4">
    <source>
        <dbReference type="Proteomes" id="UP001159363"/>
    </source>
</evidence>
<keyword evidence="1" id="KW-0347">Helicase</keyword>
<evidence type="ECO:0000259" key="2">
    <source>
        <dbReference type="Pfam" id="PF05970"/>
    </source>
</evidence>
<dbReference type="SUPFAM" id="SSF52540">
    <property type="entry name" value="P-loop containing nucleoside triphosphate hydrolases"/>
    <property type="match status" value="1"/>
</dbReference>
<evidence type="ECO:0000313" key="3">
    <source>
        <dbReference type="EMBL" id="KAJ8889128.1"/>
    </source>
</evidence>
<dbReference type="InterPro" id="IPR027417">
    <property type="entry name" value="P-loop_NTPase"/>
</dbReference>
<gene>
    <name evidence="3" type="ORF">PR048_008622</name>
</gene>
<dbReference type="PANTHER" id="PTHR47642">
    <property type="entry name" value="ATP-DEPENDENT DNA HELICASE"/>
    <property type="match status" value="1"/>
</dbReference>
<accession>A0ABQ9HXN1</accession>
<keyword evidence="1" id="KW-0234">DNA repair</keyword>
<comment type="catalytic activity">
    <reaction evidence="1">
        <text>ATP + H2O = ADP + phosphate + H(+)</text>
        <dbReference type="Rhea" id="RHEA:13065"/>
        <dbReference type="ChEBI" id="CHEBI:15377"/>
        <dbReference type="ChEBI" id="CHEBI:15378"/>
        <dbReference type="ChEBI" id="CHEBI:30616"/>
        <dbReference type="ChEBI" id="CHEBI:43474"/>
        <dbReference type="ChEBI" id="CHEBI:456216"/>
        <dbReference type="EC" id="5.6.2.3"/>
    </reaction>
</comment>
<dbReference type="InterPro" id="IPR051055">
    <property type="entry name" value="PIF1_helicase"/>
</dbReference>
<proteinExistence type="inferred from homology"/>
<dbReference type="EMBL" id="JARBHB010000003">
    <property type="protein sequence ID" value="KAJ8889128.1"/>
    <property type="molecule type" value="Genomic_DNA"/>
</dbReference>
<dbReference type="Proteomes" id="UP001159363">
    <property type="component" value="Chromosome 3"/>
</dbReference>
<reference evidence="3 4" key="1">
    <citation type="submission" date="2023-02" db="EMBL/GenBank/DDBJ databases">
        <title>LHISI_Scaffold_Assembly.</title>
        <authorList>
            <person name="Stuart O.P."/>
            <person name="Cleave R."/>
            <person name="Magrath M.J.L."/>
            <person name="Mikheyev A.S."/>
        </authorList>
    </citation>
    <scope>NUCLEOTIDE SEQUENCE [LARGE SCALE GENOMIC DNA]</scope>
    <source>
        <strain evidence="3">Daus_M_001</strain>
        <tissue evidence="3">Leg muscle</tissue>
    </source>
</reference>
<keyword evidence="4" id="KW-1185">Reference proteome</keyword>
<organism evidence="3 4">
    <name type="scientific">Dryococelus australis</name>
    <dbReference type="NCBI Taxonomy" id="614101"/>
    <lineage>
        <taxon>Eukaryota</taxon>
        <taxon>Metazoa</taxon>
        <taxon>Ecdysozoa</taxon>
        <taxon>Arthropoda</taxon>
        <taxon>Hexapoda</taxon>
        <taxon>Insecta</taxon>
        <taxon>Pterygota</taxon>
        <taxon>Neoptera</taxon>
        <taxon>Polyneoptera</taxon>
        <taxon>Phasmatodea</taxon>
        <taxon>Verophasmatodea</taxon>
        <taxon>Anareolatae</taxon>
        <taxon>Phasmatidae</taxon>
        <taxon>Eurycanthinae</taxon>
        <taxon>Dryococelus</taxon>
    </lineage>
</organism>
<comment type="caution">
    <text evidence="3">The sequence shown here is derived from an EMBL/GenBank/DDBJ whole genome shotgun (WGS) entry which is preliminary data.</text>
</comment>
<dbReference type="Gene3D" id="3.40.50.300">
    <property type="entry name" value="P-loop containing nucleotide triphosphate hydrolases"/>
    <property type="match status" value="1"/>
</dbReference>
<feature type="domain" description="DNA helicase Pif1-like DEAD-box helicase" evidence="2">
    <location>
        <begin position="119"/>
        <end position="258"/>
    </location>
</feature>
<dbReference type="InterPro" id="IPR010285">
    <property type="entry name" value="DNA_helicase_pif1-like_DEAD"/>
</dbReference>
<name>A0ABQ9HXN1_9NEOP</name>
<keyword evidence="1" id="KW-0227">DNA damage</keyword>
<dbReference type="Pfam" id="PF05970">
    <property type="entry name" value="PIF1"/>
    <property type="match status" value="1"/>
</dbReference>
<comment type="cofactor">
    <cofactor evidence="1">
        <name>Mg(2+)</name>
        <dbReference type="ChEBI" id="CHEBI:18420"/>
    </cofactor>
</comment>
<comment type="similarity">
    <text evidence="1">Belongs to the helicase family.</text>
</comment>
<keyword evidence="1" id="KW-0378">Hydrolase</keyword>
<keyword evidence="1" id="KW-0067">ATP-binding</keyword>
<keyword evidence="1" id="KW-0547">Nucleotide-binding</keyword>
<evidence type="ECO:0000256" key="1">
    <source>
        <dbReference type="RuleBase" id="RU363044"/>
    </source>
</evidence>